<dbReference type="NCBIfam" id="TIGR01066">
    <property type="entry name" value="rplM_bact"/>
    <property type="match status" value="1"/>
</dbReference>
<dbReference type="PANTHER" id="PTHR11545:SF2">
    <property type="entry name" value="LARGE RIBOSOMAL SUBUNIT PROTEIN UL13M"/>
    <property type="match status" value="1"/>
</dbReference>
<dbReference type="PROSITE" id="PS00783">
    <property type="entry name" value="RIBOSOMAL_L13"/>
    <property type="match status" value="1"/>
</dbReference>
<comment type="subunit">
    <text evidence="4">Part of the 50S ribosomal subunit.</text>
</comment>
<evidence type="ECO:0000313" key="7">
    <source>
        <dbReference type="EMBL" id="OQX51463.1"/>
    </source>
</evidence>
<dbReference type="SUPFAM" id="SSF52161">
    <property type="entry name" value="Ribosomal protein L13"/>
    <property type="match status" value="1"/>
</dbReference>
<comment type="caution">
    <text evidence="7">The sequence shown here is derived from an EMBL/GenBank/DDBJ whole genome shotgun (WGS) entry which is preliminary data.</text>
</comment>
<dbReference type="CDD" id="cd00392">
    <property type="entry name" value="Ribosomal_L13"/>
    <property type="match status" value="1"/>
</dbReference>
<evidence type="ECO:0000256" key="5">
    <source>
        <dbReference type="RuleBase" id="RU003877"/>
    </source>
</evidence>
<dbReference type="GO" id="GO:0003735">
    <property type="term" value="F:structural constituent of ribosome"/>
    <property type="evidence" value="ECO:0007669"/>
    <property type="project" value="InterPro"/>
</dbReference>
<dbReference type="EMBL" id="MZGJ01000003">
    <property type="protein sequence ID" value="OQX51463.1"/>
    <property type="molecule type" value="Genomic_DNA"/>
</dbReference>
<evidence type="ECO:0000256" key="1">
    <source>
        <dbReference type="ARBA" id="ARBA00006227"/>
    </source>
</evidence>
<dbReference type="InterPro" id="IPR005823">
    <property type="entry name" value="Ribosomal_uL13_bac-type"/>
</dbReference>
<dbReference type="InterPro" id="IPR036899">
    <property type="entry name" value="Ribosomal_uL13_sf"/>
</dbReference>
<dbReference type="Gene3D" id="3.90.1180.10">
    <property type="entry name" value="Ribosomal protein L13"/>
    <property type="match status" value="1"/>
</dbReference>
<accession>A0A1W9P115</accession>
<keyword evidence="2 4" id="KW-0689">Ribosomal protein</keyword>
<dbReference type="InterPro" id="IPR023563">
    <property type="entry name" value="Ribosomal_uL13_CS"/>
</dbReference>
<keyword evidence="3 4" id="KW-0687">Ribonucleoprotein</keyword>
<dbReference type="PANTHER" id="PTHR11545">
    <property type="entry name" value="RIBOSOMAL PROTEIN L13"/>
    <property type="match status" value="1"/>
</dbReference>
<evidence type="ECO:0000256" key="2">
    <source>
        <dbReference type="ARBA" id="ARBA00022980"/>
    </source>
</evidence>
<dbReference type="GO" id="GO:0006412">
    <property type="term" value="P:translation"/>
    <property type="evidence" value="ECO:0007669"/>
    <property type="project" value="UniProtKB-UniRule"/>
</dbReference>
<comment type="function">
    <text evidence="4 6">This protein is one of the early assembly proteins of the 50S ribosomal subunit, although it is not seen to bind rRNA by itself. It is important during the early stages of 50S assembly.</text>
</comment>
<dbReference type="STRING" id="1968527.B5M47_00480"/>
<evidence type="ECO:0000313" key="8">
    <source>
        <dbReference type="Proteomes" id="UP000192520"/>
    </source>
</evidence>
<evidence type="ECO:0000256" key="4">
    <source>
        <dbReference type="HAMAP-Rule" id="MF_01366"/>
    </source>
</evidence>
<comment type="similarity">
    <text evidence="1 4 5">Belongs to the universal ribosomal protein uL13 family.</text>
</comment>
<dbReference type="GO" id="GO:0003729">
    <property type="term" value="F:mRNA binding"/>
    <property type="evidence" value="ECO:0007669"/>
    <property type="project" value="TreeGrafter"/>
</dbReference>
<dbReference type="PIRSF" id="PIRSF002181">
    <property type="entry name" value="Ribosomal_L13"/>
    <property type="match status" value="1"/>
</dbReference>
<protein>
    <recommendedName>
        <fullName evidence="4">Large ribosomal subunit protein uL13</fullName>
    </recommendedName>
</protein>
<dbReference type="AlphaFoldDB" id="A0A1W9P115"/>
<reference evidence="8" key="1">
    <citation type="submission" date="2017-03" db="EMBL/GenBank/DDBJ databases">
        <title>Novel pathways for hydrocarbon cycling and metabolic interdependencies in hydrothermal sediment communities.</title>
        <authorList>
            <person name="Dombrowski N."/>
            <person name="Seitz K."/>
            <person name="Teske A."/>
            <person name="Baker B."/>
        </authorList>
    </citation>
    <scope>NUCLEOTIDE SEQUENCE [LARGE SCALE GENOMIC DNA]</scope>
</reference>
<dbReference type="HAMAP" id="MF_01366">
    <property type="entry name" value="Ribosomal_uL13"/>
    <property type="match status" value="1"/>
</dbReference>
<proteinExistence type="inferred from homology"/>
<sequence>MFNKTIKPNEIRRECFLINADGVVLGRLATRVASILRGKHRAYFSPQWDMGDYVIVYNAAKVKLTGNKEEKKIYYRHSGYPGGLKEVPAAKMRAQKPEYLITHAVKGMLPKNRLSRQVMKKLFVYAGEKYDHRGKKLKEMEI</sequence>
<dbReference type="InterPro" id="IPR005822">
    <property type="entry name" value="Ribosomal_uL13"/>
</dbReference>
<gene>
    <name evidence="4 6" type="primary">rplM</name>
    <name evidence="7" type="ORF">B5M47_00480</name>
</gene>
<dbReference type="GO" id="GO:0017148">
    <property type="term" value="P:negative regulation of translation"/>
    <property type="evidence" value="ECO:0007669"/>
    <property type="project" value="TreeGrafter"/>
</dbReference>
<evidence type="ECO:0000256" key="6">
    <source>
        <dbReference type="RuleBase" id="RU003878"/>
    </source>
</evidence>
<evidence type="ECO:0000256" key="3">
    <source>
        <dbReference type="ARBA" id="ARBA00023274"/>
    </source>
</evidence>
<dbReference type="Proteomes" id="UP000192520">
    <property type="component" value="Unassembled WGS sequence"/>
</dbReference>
<name>A0A1W9P115_UNCC3</name>
<dbReference type="Pfam" id="PF00572">
    <property type="entry name" value="Ribosomal_L13"/>
    <property type="match status" value="1"/>
</dbReference>
<organism evidence="7 8">
    <name type="scientific">candidate division CPR3 bacterium 4484_211</name>
    <dbReference type="NCBI Taxonomy" id="1968527"/>
    <lineage>
        <taxon>Bacteria</taxon>
        <taxon>Bacteria division CPR3</taxon>
    </lineage>
</organism>
<dbReference type="GO" id="GO:0022625">
    <property type="term" value="C:cytosolic large ribosomal subunit"/>
    <property type="evidence" value="ECO:0007669"/>
    <property type="project" value="TreeGrafter"/>
</dbReference>